<dbReference type="AlphaFoldDB" id="Q73ME0"/>
<dbReference type="PaxDb" id="243275-TDE_1568"/>
<dbReference type="HOGENOM" id="CLU_2811183_0_0_12"/>
<evidence type="ECO:0000313" key="2">
    <source>
        <dbReference type="Proteomes" id="UP000008212"/>
    </source>
</evidence>
<evidence type="ECO:0000313" key="1">
    <source>
        <dbReference type="EMBL" id="AAS12085.1"/>
    </source>
</evidence>
<sequence length="67" mass="8281">MIFFYYCKYFKYLIFRTAIESDGGALKSAVLNFVFFIILKNKIEQFAKRRLLLNFWYKKYDHIFDET</sequence>
<protein>
    <submittedName>
        <fullName evidence="1">Uncharacterized protein</fullName>
    </submittedName>
</protein>
<keyword evidence="2" id="KW-1185">Reference proteome</keyword>
<dbReference type="EMBL" id="AE017226">
    <property type="protein sequence ID" value="AAS12085.1"/>
    <property type="molecule type" value="Genomic_DNA"/>
</dbReference>
<reference evidence="1 2" key="1">
    <citation type="journal article" date="2004" name="Proc. Natl. Acad. Sci. U.S.A.">
        <title>Comparison of the genome of the oral pathogen Treponema denticola with other spirochete genomes.</title>
        <authorList>
            <person name="Seshadri R."/>
            <person name="Myers G.S."/>
            <person name="Tettelin H."/>
            <person name="Eisen J.A."/>
            <person name="Heidelberg J.F."/>
            <person name="Dodson R.J."/>
            <person name="Davidsen T.M."/>
            <person name="DeBoy R.T."/>
            <person name="Fouts D.E."/>
            <person name="Haft D.H."/>
            <person name="Selengut J."/>
            <person name="Ren Q."/>
            <person name="Brinkac L.M."/>
            <person name="Madupu R."/>
            <person name="Kolonay J."/>
            <person name="Durkin S.A."/>
            <person name="Daugherty S.C."/>
            <person name="Shetty J."/>
            <person name="Shvartsbeyn A."/>
            <person name="Gebregeorgis E."/>
            <person name="Geer K."/>
            <person name="Tsegaye G."/>
            <person name="Malek J."/>
            <person name="Ayodeji B."/>
            <person name="Shatsman S."/>
            <person name="McLeod M.P."/>
            <person name="Smajs D."/>
            <person name="Howell J.K."/>
            <person name="Pal S."/>
            <person name="Amin A."/>
            <person name="Vashisth P."/>
            <person name="McNeill T.Z."/>
            <person name="Xiang Q."/>
            <person name="Sodergren E."/>
            <person name="Baca E."/>
            <person name="Weinstock G.M."/>
            <person name="Norris S.J."/>
            <person name="Fraser C.M."/>
            <person name="Paulsen I.T."/>
        </authorList>
    </citation>
    <scope>NUCLEOTIDE SEQUENCE [LARGE SCALE GENOMIC DNA]</scope>
    <source>
        <strain evidence="2">ATCC 35405 / DSM 14222 / CIP 103919 / JCM 8153 / KCTC 15104</strain>
    </source>
</reference>
<dbReference type="STRING" id="243275.TDE_1568"/>
<accession>Q73ME0</accession>
<gene>
    <name evidence="1" type="ordered locus">TDE_1568</name>
</gene>
<proteinExistence type="predicted"/>
<dbReference type="Proteomes" id="UP000008212">
    <property type="component" value="Chromosome"/>
</dbReference>
<dbReference type="KEGG" id="tde:TDE_1568"/>
<name>Q73ME0_TREDE</name>
<organism evidence="1 2">
    <name type="scientific">Treponema denticola (strain ATCC 35405 / DSM 14222 / CIP 103919 / JCM 8153 / KCTC 15104)</name>
    <dbReference type="NCBI Taxonomy" id="243275"/>
    <lineage>
        <taxon>Bacteria</taxon>
        <taxon>Pseudomonadati</taxon>
        <taxon>Spirochaetota</taxon>
        <taxon>Spirochaetia</taxon>
        <taxon>Spirochaetales</taxon>
        <taxon>Treponemataceae</taxon>
        <taxon>Treponema</taxon>
    </lineage>
</organism>